<dbReference type="Gene3D" id="3.90.180.10">
    <property type="entry name" value="Medium-chain alcohol dehydrogenases, catalytic domain"/>
    <property type="match status" value="1"/>
</dbReference>
<dbReference type="GO" id="GO:0005737">
    <property type="term" value="C:cytoplasm"/>
    <property type="evidence" value="ECO:0007669"/>
    <property type="project" value="UniProtKB-SubCell"/>
</dbReference>
<comment type="similarity">
    <text evidence="2">Belongs to the zinc-containing alcohol dehydrogenase family. Quinone oxidoreductase subfamily.</text>
</comment>
<dbReference type="PANTHER" id="PTHR44154:SF1">
    <property type="entry name" value="QUINONE OXIDOREDUCTASE"/>
    <property type="match status" value="1"/>
</dbReference>
<dbReference type="SUPFAM" id="SSF50129">
    <property type="entry name" value="GroES-like"/>
    <property type="match status" value="1"/>
</dbReference>
<evidence type="ECO:0000313" key="8">
    <source>
        <dbReference type="EMBL" id="KAL3860648.1"/>
    </source>
</evidence>
<protein>
    <recommendedName>
        <fullName evidence="7">Enoyl reductase (ER) domain-containing protein</fullName>
    </recommendedName>
</protein>
<dbReference type="PANTHER" id="PTHR44154">
    <property type="entry name" value="QUINONE OXIDOREDUCTASE"/>
    <property type="match status" value="1"/>
</dbReference>
<keyword evidence="3" id="KW-0963">Cytoplasm</keyword>
<proteinExistence type="inferred from homology"/>
<evidence type="ECO:0000256" key="3">
    <source>
        <dbReference type="ARBA" id="ARBA00022490"/>
    </source>
</evidence>
<dbReference type="Proteomes" id="UP001634394">
    <property type="component" value="Unassembled WGS sequence"/>
</dbReference>
<evidence type="ECO:0000256" key="6">
    <source>
        <dbReference type="ARBA" id="ARBA00022990"/>
    </source>
</evidence>
<evidence type="ECO:0000256" key="4">
    <source>
        <dbReference type="ARBA" id="ARBA00022857"/>
    </source>
</evidence>
<dbReference type="InterPro" id="IPR036291">
    <property type="entry name" value="NAD(P)-bd_dom_sf"/>
</dbReference>
<dbReference type="AlphaFoldDB" id="A0ABD3VIT9"/>
<dbReference type="InterPro" id="IPR011032">
    <property type="entry name" value="GroES-like_sf"/>
</dbReference>
<evidence type="ECO:0000259" key="7">
    <source>
        <dbReference type="SMART" id="SM00829"/>
    </source>
</evidence>
<keyword evidence="6" id="KW-0007">Acetylation</keyword>
<dbReference type="SUPFAM" id="SSF51735">
    <property type="entry name" value="NAD(P)-binding Rossmann-fold domains"/>
    <property type="match status" value="1"/>
</dbReference>
<dbReference type="SMART" id="SM00829">
    <property type="entry name" value="PKS_ER"/>
    <property type="match status" value="1"/>
</dbReference>
<dbReference type="CDD" id="cd08253">
    <property type="entry name" value="zeta_crystallin"/>
    <property type="match status" value="1"/>
</dbReference>
<comment type="caution">
    <text evidence="8">The sequence shown here is derived from an EMBL/GenBank/DDBJ whole genome shotgun (WGS) entry which is preliminary data.</text>
</comment>
<dbReference type="InterPro" id="IPR013154">
    <property type="entry name" value="ADH-like_N"/>
</dbReference>
<evidence type="ECO:0000313" key="9">
    <source>
        <dbReference type="Proteomes" id="UP001634394"/>
    </source>
</evidence>
<dbReference type="InterPro" id="IPR013149">
    <property type="entry name" value="ADH-like_C"/>
</dbReference>
<evidence type="ECO:0000256" key="2">
    <source>
        <dbReference type="ARBA" id="ARBA00010371"/>
    </source>
</evidence>
<dbReference type="InterPro" id="IPR020843">
    <property type="entry name" value="ER"/>
</dbReference>
<dbReference type="Gene3D" id="3.40.50.720">
    <property type="entry name" value="NAD(P)-binding Rossmann-like Domain"/>
    <property type="match status" value="1"/>
</dbReference>
<gene>
    <name evidence="8" type="ORF">ACJMK2_010743</name>
</gene>
<feature type="domain" description="Enoyl reductase (ER)" evidence="7">
    <location>
        <begin position="23"/>
        <end position="333"/>
    </location>
</feature>
<accession>A0ABD3VIT9</accession>
<comment type="subcellular location">
    <subcellularLocation>
        <location evidence="1">Cytoplasm</location>
    </subcellularLocation>
</comment>
<dbReference type="Pfam" id="PF08240">
    <property type="entry name" value="ADH_N"/>
    <property type="match status" value="1"/>
</dbReference>
<dbReference type="EMBL" id="JBJQND010000012">
    <property type="protein sequence ID" value="KAL3860647.1"/>
    <property type="molecule type" value="Genomic_DNA"/>
</dbReference>
<keyword evidence="5" id="KW-0694">RNA-binding</keyword>
<dbReference type="FunFam" id="3.40.50.720:FF:000244">
    <property type="entry name" value="quinone oxidoreductase"/>
    <property type="match status" value="1"/>
</dbReference>
<organism evidence="8 9">
    <name type="scientific">Sinanodonta woodiana</name>
    <name type="common">Chinese pond mussel</name>
    <name type="synonym">Anodonta woodiana</name>
    <dbReference type="NCBI Taxonomy" id="1069815"/>
    <lineage>
        <taxon>Eukaryota</taxon>
        <taxon>Metazoa</taxon>
        <taxon>Spiralia</taxon>
        <taxon>Lophotrochozoa</taxon>
        <taxon>Mollusca</taxon>
        <taxon>Bivalvia</taxon>
        <taxon>Autobranchia</taxon>
        <taxon>Heteroconchia</taxon>
        <taxon>Palaeoheterodonta</taxon>
        <taxon>Unionida</taxon>
        <taxon>Unionoidea</taxon>
        <taxon>Unionidae</taxon>
        <taxon>Unioninae</taxon>
        <taxon>Sinanodonta</taxon>
    </lineage>
</organism>
<name>A0ABD3VIT9_SINWO</name>
<evidence type="ECO:0000256" key="1">
    <source>
        <dbReference type="ARBA" id="ARBA00004496"/>
    </source>
</evidence>
<keyword evidence="4" id="KW-0521">NADP</keyword>
<dbReference type="Pfam" id="PF00107">
    <property type="entry name" value="ADH_zinc_N"/>
    <property type="match status" value="1"/>
</dbReference>
<dbReference type="EMBL" id="JBJQND010000012">
    <property type="protein sequence ID" value="KAL3860648.1"/>
    <property type="molecule type" value="Genomic_DNA"/>
</dbReference>
<keyword evidence="9" id="KW-1185">Reference proteome</keyword>
<dbReference type="InterPro" id="IPR051603">
    <property type="entry name" value="Zinc-ADH_QOR/CCCR"/>
</dbReference>
<dbReference type="FunFam" id="3.90.180.10:FF:000016">
    <property type="entry name" value="Quinone oxidoreductase"/>
    <property type="match status" value="1"/>
</dbReference>
<sequence length="335" mass="35896">MKRAFTVATQKLIMRAIRVSQFGGPEVLKVEENVPIPSPKEDQVLIKVIAAGVNPVDTYIRSGTYAAKPDLPYTPGMDSAGVVEEVGPKVTKFKKGSRVFTYRSLTGTYAEYTLASEDHVANLHNDLTFEQGASLGVPYYTAYRAIMFKSGVKAGSTILIHGASGAVGLACIQIGAAHGMKMLGTASTPEGMELVKRNGAFAVFNHQQDGYLQKITEATNGEGPDSIIEMLANVNLQNDINIIKRNGSIVVVGNRGNIEINARGIMAKECVVTGLVLMQASPEELAKMTKGIQDGMATGWIQPHVSHQYSLAEAHQAHKDVIESSGAKGKLVIKL</sequence>
<evidence type="ECO:0000256" key="5">
    <source>
        <dbReference type="ARBA" id="ARBA00022884"/>
    </source>
</evidence>
<reference evidence="8 9" key="1">
    <citation type="submission" date="2024-11" db="EMBL/GenBank/DDBJ databases">
        <title>Chromosome-level genome assembly of the freshwater bivalve Anodonta woodiana.</title>
        <authorList>
            <person name="Chen X."/>
        </authorList>
    </citation>
    <scope>NUCLEOTIDE SEQUENCE [LARGE SCALE GENOMIC DNA]</scope>
    <source>
        <strain evidence="8">MN2024</strain>
        <tissue evidence="8">Gills</tissue>
    </source>
</reference>
<dbReference type="GO" id="GO:0003723">
    <property type="term" value="F:RNA binding"/>
    <property type="evidence" value="ECO:0007669"/>
    <property type="project" value="UniProtKB-KW"/>
</dbReference>